<dbReference type="OMA" id="SAFACLW"/>
<evidence type="ECO:0000313" key="2">
    <source>
        <dbReference type="EnsemblProtists" id="EOD11520"/>
    </source>
</evidence>
<protein>
    <submittedName>
        <fullName evidence="2">Uncharacterized protein</fullName>
    </submittedName>
</protein>
<reference evidence="3" key="1">
    <citation type="journal article" date="2013" name="Nature">
        <title>Pan genome of the phytoplankton Emiliania underpins its global distribution.</title>
        <authorList>
            <person name="Read B.A."/>
            <person name="Kegel J."/>
            <person name="Klute M.J."/>
            <person name="Kuo A."/>
            <person name="Lefebvre S.C."/>
            <person name="Maumus F."/>
            <person name="Mayer C."/>
            <person name="Miller J."/>
            <person name="Monier A."/>
            <person name="Salamov A."/>
            <person name="Young J."/>
            <person name="Aguilar M."/>
            <person name="Claverie J.M."/>
            <person name="Frickenhaus S."/>
            <person name="Gonzalez K."/>
            <person name="Herman E.K."/>
            <person name="Lin Y.C."/>
            <person name="Napier J."/>
            <person name="Ogata H."/>
            <person name="Sarno A.F."/>
            <person name="Shmutz J."/>
            <person name="Schroeder D."/>
            <person name="de Vargas C."/>
            <person name="Verret F."/>
            <person name="von Dassow P."/>
            <person name="Valentin K."/>
            <person name="Van de Peer Y."/>
            <person name="Wheeler G."/>
            <person name="Dacks J.B."/>
            <person name="Delwiche C.F."/>
            <person name="Dyhrman S.T."/>
            <person name="Glockner G."/>
            <person name="John U."/>
            <person name="Richards T."/>
            <person name="Worden A.Z."/>
            <person name="Zhang X."/>
            <person name="Grigoriev I.V."/>
            <person name="Allen A.E."/>
            <person name="Bidle K."/>
            <person name="Borodovsky M."/>
            <person name="Bowler C."/>
            <person name="Brownlee C."/>
            <person name="Cock J.M."/>
            <person name="Elias M."/>
            <person name="Gladyshev V.N."/>
            <person name="Groth M."/>
            <person name="Guda C."/>
            <person name="Hadaegh A."/>
            <person name="Iglesias-Rodriguez M.D."/>
            <person name="Jenkins J."/>
            <person name="Jones B.M."/>
            <person name="Lawson T."/>
            <person name="Leese F."/>
            <person name="Lindquist E."/>
            <person name="Lobanov A."/>
            <person name="Lomsadze A."/>
            <person name="Malik S.B."/>
            <person name="Marsh M.E."/>
            <person name="Mackinder L."/>
            <person name="Mock T."/>
            <person name="Mueller-Roeber B."/>
            <person name="Pagarete A."/>
            <person name="Parker M."/>
            <person name="Probert I."/>
            <person name="Quesneville H."/>
            <person name="Raines C."/>
            <person name="Rensing S.A."/>
            <person name="Riano-Pachon D.M."/>
            <person name="Richier S."/>
            <person name="Rokitta S."/>
            <person name="Shiraiwa Y."/>
            <person name="Soanes D.M."/>
            <person name="van der Giezen M."/>
            <person name="Wahlund T.M."/>
            <person name="Williams B."/>
            <person name="Wilson W."/>
            <person name="Wolfe G."/>
            <person name="Wurch L.L."/>
        </authorList>
    </citation>
    <scope>NUCLEOTIDE SEQUENCE</scope>
</reference>
<dbReference type="GeneID" id="17257671"/>
<keyword evidence="1" id="KW-1133">Transmembrane helix</keyword>
<name>A0A0D3IJT5_EMIH1</name>
<feature type="transmembrane region" description="Helical" evidence="1">
    <location>
        <begin position="74"/>
        <end position="94"/>
    </location>
</feature>
<reference evidence="2" key="2">
    <citation type="submission" date="2024-10" db="UniProtKB">
        <authorList>
            <consortium name="EnsemblProtists"/>
        </authorList>
    </citation>
    <scope>IDENTIFICATION</scope>
</reference>
<organism evidence="2 3">
    <name type="scientific">Emiliania huxleyi (strain CCMP1516)</name>
    <dbReference type="NCBI Taxonomy" id="280463"/>
    <lineage>
        <taxon>Eukaryota</taxon>
        <taxon>Haptista</taxon>
        <taxon>Haptophyta</taxon>
        <taxon>Prymnesiophyceae</taxon>
        <taxon>Isochrysidales</taxon>
        <taxon>Noelaerhabdaceae</taxon>
        <taxon>Emiliania</taxon>
    </lineage>
</organism>
<accession>A0A0D3IJT5</accession>
<evidence type="ECO:0000256" key="1">
    <source>
        <dbReference type="SAM" id="Phobius"/>
    </source>
</evidence>
<feature type="transmembrane region" description="Helical" evidence="1">
    <location>
        <begin position="45"/>
        <end position="67"/>
    </location>
</feature>
<dbReference type="PaxDb" id="2903-EOD11520"/>
<dbReference type="KEGG" id="ehx:EMIHUDRAFT_257374"/>
<dbReference type="AlphaFoldDB" id="A0A0D3IJT5"/>
<proteinExistence type="predicted"/>
<keyword evidence="3" id="KW-1185">Reference proteome</keyword>
<dbReference type="InterPro" id="IPR009943">
    <property type="entry name" value="DUF1475"/>
</dbReference>
<sequence>MRAAPKRLAAFYSVLGVSFIALLLRTLLAQPLLPFRLDDAEWSSTWLLTTVADYYVSTLCLCGVIVATDGWRVGGLWAALCCVLGSAFACLWVVRRLLQRGTLRLAGSADGAFAYD</sequence>
<dbReference type="HOGENOM" id="CLU_2101535_0_0_1"/>
<dbReference type="RefSeq" id="XP_005763949.1">
    <property type="nucleotide sequence ID" value="XM_005763892.1"/>
</dbReference>
<dbReference type="EnsemblProtists" id="EOD11520">
    <property type="protein sequence ID" value="EOD11520"/>
    <property type="gene ID" value="EMIHUDRAFT_257374"/>
</dbReference>
<dbReference type="Pfam" id="PF07343">
    <property type="entry name" value="DUF1475"/>
    <property type="match status" value="1"/>
</dbReference>
<dbReference type="Proteomes" id="UP000013827">
    <property type="component" value="Unassembled WGS sequence"/>
</dbReference>
<keyword evidence="1" id="KW-0812">Transmembrane</keyword>
<evidence type="ECO:0000313" key="3">
    <source>
        <dbReference type="Proteomes" id="UP000013827"/>
    </source>
</evidence>
<keyword evidence="1" id="KW-0472">Membrane</keyword>